<accession>A0A840I5M5</accession>
<evidence type="ECO:0000256" key="1">
    <source>
        <dbReference type="ARBA" id="ARBA00004651"/>
    </source>
</evidence>
<evidence type="ECO:0000256" key="3">
    <source>
        <dbReference type="ARBA" id="ARBA00022448"/>
    </source>
</evidence>
<keyword evidence="8 14" id="KW-0915">Sodium</keyword>
<dbReference type="GO" id="GO:0031402">
    <property type="term" value="F:sodium ion binding"/>
    <property type="evidence" value="ECO:0007669"/>
    <property type="project" value="UniProtKB-UniRule"/>
</dbReference>
<comment type="caution">
    <text evidence="15">The sequence shown here is derived from an EMBL/GenBank/DDBJ whole genome shotgun (WGS) entry which is preliminary data.</text>
</comment>
<feature type="transmembrane region" description="Helical" evidence="14">
    <location>
        <begin position="422"/>
        <end position="440"/>
    </location>
</feature>
<keyword evidence="14" id="KW-0997">Cell inner membrane</keyword>
<dbReference type="AlphaFoldDB" id="A0A840I5M5"/>
<dbReference type="Proteomes" id="UP000563524">
    <property type="component" value="Unassembled WGS sequence"/>
</dbReference>
<feature type="transmembrane region" description="Helical" evidence="14">
    <location>
        <begin position="124"/>
        <end position="143"/>
    </location>
</feature>
<keyword evidence="14" id="KW-0029">Amino-acid transport</keyword>
<feature type="transmembrane region" description="Helical" evidence="14">
    <location>
        <begin position="319"/>
        <end position="343"/>
    </location>
</feature>
<evidence type="ECO:0000256" key="8">
    <source>
        <dbReference type="ARBA" id="ARBA00023053"/>
    </source>
</evidence>
<feature type="transmembrane region" description="Helical" evidence="14">
    <location>
        <begin position="364"/>
        <end position="384"/>
    </location>
</feature>
<evidence type="ECO:0000313" key="15">
    <source>
        <dbReference type="EMBL" id="MBB4659320.1"/>
    </source>
</evidence>
<dbReference type="Pfam" id="PF00474">
    <property type="entry name" value="SSF"/>
    <property type="match status" value="1"/>
</dbReference>
<dbReference type="PANTHER" id="PTHR48086:SF3">
    <property type="entry name" value="SODIUM_PROLINE SYMPORTER"/>
    <property type="match status" value="1"/>
</dbReference>
<evidence type="ECO:0000256" key="6">
    <source>
        <dbReference type="ARBA" id="ARBA00022847"/>
    </source>
</evidence>
<keyword evidence="16" id="KW-1185">Reference proteome</keyword>
<evidence type="ECO:0000256" key="11">
    <source>
        <dbReference type="ARBA" id="ARBA00023201"/>
    </source>
</evidence>
<evidence type="ECO:0000256" key="5">
    <source>
        <dbReference type="ARBA" id="ARBA00022692"/>
    </source>
</evidence>
<evidence type="ECO:0000256" key="10">
    <source>
        <dbReference type="ARBA" id="ARBA00023136"/>
    </source>
</evidence>
<evidence type="ECO:0000256" key="7">
    <source>
        <dbReference type="ARBA" id="ARBA00022989"/>
    </source>
</evidence>
<evidence type="ECO:0000256" key="13">
    <source>
        <dbReference type="RuleBase" id="RU362091"/>
    </source>
</evidence>
<keyword evidence="11 14" id="KW-0739">Sodium transport</keyword>
<dbReference type="InterPro" id="IPR050277">
    <property type="entry name" value="Sodium:Solute_Symporter"/>
</dbReference>
<feature type="transmembrane region" description="Helical" evidence="14">
    <location>
        <begin position="195"/>
        <end position="222"/>
    </location>
</feature>
<protein>
    <recommendedName>
        <fullName evidence="14">Sodium/proline symporter</fullName>
    </recommendedName>
    <alternativeName>
        <fullName evidence="14">Proline permease</fullName>
    </alternativeName>
</protein>
<comment type="catalytic activity">
    <reaction evidence="12">
        <text>L-proline(in) + Na(+)(in) = L-proline(out) + Na(+)(out)</text>
        <dbReference type="Rhea" id="RHEA:28967"/>
        <dbReference type="ChEBI" id="CHEBI:29101"/>
        <dbReference type="ChEBI" id="CHEBI:60039"/>
    </reaction>
</comment>
<feature type="transmembrane region" description="Helical" evidence="14">
    <location>
        <begin position="234"/>
        <end position="254"/>
    </location>
</feature>
<feature type="transmembrane region" description="Helical" evidence="14">
    <location>
        <begin position="75"/>
        <end position="94"/>
    </location>
</feature>
<feature type="transmembrane region" description="Helical" evidence="14">
    <location>
        <begin position="45"/>
        <end position="69"/>
    </location>
</feature>
<evidence type="ECO:0000256" key="14">
    <source>
        <dbReference type="RuleBase" id="RU366012"/>
    </source>
</evidence>
<keyword evidence="9 14" id="KW-0406">Ion transport</keyword>
<dbReference type="Gene3D" id="1.20.1730.10">
    <property type="entry name" value="Sodium/glucose cotransporter"/>
    <property type="match status" value="1"/>
</dbReference>
<evidence type="ECO:0000256" key="2">
    <source>
        <dbReference type="ARBA" id="ARBA00006434"/>
    </source>
</evidence>
<keyword evidence="7 14" id="KW-1133">Transmembrane helix</keyword>
<dbReference type="PANTHER" id="PTHR48086">
    <property type="entry name" value="SODIUM/PROLINE SYMPORTER-RELATED"/>
    <property type="match status" value="1"/>
</dbReference>
<reference evidence="15 16" key="1">
    <citation type="submission" date="2020-08" db="EMBL/GenBank/DDBJ databases">
        <title>Genomic Encyclopedia of Type Strains, Phase IV (KMG-IV): sequencing the most valuable type-strain genomes for metagenomic binning, comparative biology and taxonomic classification.</title>
        <authorList>
            <person name="Goeker M."/>
        </authorList>
    </citation>
    <scope>NUCLEOTIDE SEQUENCE [LARGE SCALE GENOMIC DNA]</scope>
    <source>
        <strain evidence="15 16">DSM 102850</strain>
    </source>
</reference>
<dbReference type="GO" id="GO:0005298">
    <property type="term" value="F:proline:sodium symporter activity"/>
    <property type="evidence" value="ECO:0007669"/>
    <property type="project" value="UniProtKB-UniRule"/>
</dbReference>
<name>A0A840I5M5_9PROT</name>
<dbReference type="CDD" id="cd11475">
    <property type="entry name" value="SLC5sbd_PutP"/>
    <property type="match status" value="1"/>
</dbReference>
<keyword evidence="6 14" id="KW-0769">Symport</keyword>
<evidence type="ECO:0000256" key="4">
    <source>
        <dbReference type="ARBA" id="ARBA00022475"/>
    </source>
</evidence>
<feature type="transmembrane region" description="Helical" evidence="14">
    <location>
        <begin position="275"/>
        <end position="299"/>
    </location>
</feature>
<sequence>MSQQTVVLLTLILYKVALLGIGFWAARRMRGEDDFFVGGRGVGGLVSGLSYAASTSSAWVLLGFSGFVYTAGLSALWMVPGILGGYVVMWVVIAPRLSGEARAKSHVTLTDYLTDGLGVPGAKAVAALSTALTLFCFVFYIAAQFDAAAKAFTDQFALGQTEALLLGAGVILIYSLMGGYWAVSVTDTLQGFVMAAVAIGLPLAALIAAGGPAGVSAALAAAPSDYGTAAGGRGAMAFTGFVLGVLAIGLGPFGQPHLHARLMSLKDEPARRRGFVLAMGWAVIVYAGMATLALAGRALTGGALADGEVLFYRLAADVLPPILAGIVIAAILSAVMSTVDSILLSAAASVAHDLGFTKGHPARALLISRSVMAAIAVLSVALALSLPDSIFNRVLFAWSALGAAFGPLVLARVAGRRPGTATTLLAIALGFGVTVLFYVLGTTASDDLLSRAARLDGDSFERLVPWVVPLALLFASPRRSV</sequence>
<dbReference type="PROSITE" id="PS50283">
    <property type="entry name" value="NA_SOLUT_SYMP_3"/>
    <property type="match status" value="1"/>
</dbReference>
<evidence type="ECO:0000256" key="12">
    <source>
        <dbReference type="ARBA" id="ARBA00033708"/>
    </source>
</evidence>
<gene>
    <name evidence="15" type="ORF">GGQ59_001845</name>
</gene>
<feature type="transmembrane region" description="Helical" evidence="14">
    <location>
        <begin position="390"/>
        <end position="410"/>
    </location>
</feature>
<comment type="function">
    <text evidence="14">Catalyzes the sodium-dependent uptake of extracellular L-proline.</text>
</comment>
<keyword evidence="4" id="KW-1003">Cell membrane</keyword>
<keyword evidence="10 14" id="KW-0472">Membrane</keyword>
<feature type="transmembrane region" description="Helical" evidence="14">
    <location>
        <begin position="163"/>
        <end position="183"/>
    </location>
</feature>
<dbReference type="GO" id="GO:0005886">
    <property type="term" value="C:plasma membrane"/>
    <property type="evidence" value="ECO:0007669"/>
    <property type="project" value="UniProtKB-SubCell"/>
</dbReference>
<keyword evidence="5 14" id="KW-0812">Transmembrane</keyword>
<organism evidence="15 16">
    <name type="scientific">Parvularcula dongshanensis</name>
    <dbReference type="NCBI Taxonomy" id="1173995"/>
    <lineage>
        <taxon>Bacteria</taxon>
        <taxon>Pseudomonadati</taxon>
        <taxon>Pseudomonadota</taxon>
        <taxon>Alphaproteobacteria</taxon>
        <taxon>Parvularculales</taxon>
        <taxon>Parvularculaceae</taxon>
        <taxon>Parvularcula</taxon>
    </lineage>
</organism>
<dbReference type="EMBL" id="JACHOB010000003">
    <property type="protein sequence ID" value="MBB4659320.1"/>
    <property type="molecule type" value="Genomic_DNA"/>
</dbReference>
<dbReference type="InterPro" id="IPR001734">
    <property type="entry name" value="Na/solute_symporter"/>
</dbReference>
<evidence type="ECO:0000313" key="16">
    <source>
        <dbReference type="Proteomes" id="UP000563524"/>
    </source>
</evidence>
<keyword evidence="3 14" id="KW-0813">Transport</keyword>
<proteinExistence type="inferred from homology"/>
<feature type="transmembrane region" description="Helical" evidence="14">
    <location>
        <begin position="6"/>
        <end position="25"/>
    </location>
</feature>
<dbReference type="GO" id="GO:0015824">
    <property type="term" value="P:proline transport"/>
    <property type="evidence" value="ECO:0007669"/>
    <property type="project" value="UniProtKB-UniRule"/>
</dbReference>
<evidence type="ECO:0000256" key="9">
    <source>
        <dbReference type="ARBA" id="ARBA00023065"/>
    </source>
</evidence>
<comment type="subcellular location">
    <subcellularLocation>
        <location evidence="14">Cell inner membrane</location>
        <topology evidence="14">Multi-pass membrane protein</topology>
    </subcellularLocation>
    <subcellularLocation>
        <location evidence="1">Cell membrane</location>
        <topology evidence="1">Multi-pass membrane protein</topology>
    </subcellularLocation>
</comment>
<comment type="similarity">
    <text evidence="2 13">Belongs to the sodium:solute symporter (SSF) (TC 2.A.21) family.</text>
</comment>
<dbReference type="InterPro" id="IPR038377">
    <property type="entry name" value="Na/Glc_symporter_sf"/>
</dbReference>
<dbReference type="InterPro" id="IPR011851">
    <property type="entry name" value="Na/Pro_symporter"/>
</dbReference>